<sequence length="198" mass="21619">MRGKGLLDRVKTPLTFSSMLGMAHGDPEEPKQSHETRQDPASPGGGDNFATSGMSSRGEPSPAPDTDETLPGRDPQSEARDPSPTDSLPWPEAPEECPARPNTLDFSKSLKKLEEVKQMGQRRNSDHAAVKENGVEVSPTAAAAEVSPTAATAVSEERRALESELGKCIEDFRKIKIPVAFPNKKRQWQSELLKKYQL</sequence>
<reference evidence="2 3" key="1">
    <citation type="journal article" date="2023" name="J. Hered.">
        <title>Chromosome-level genome of the wood stork (Mycteria americana) provides insight into avian chromosome evolution.</title>
        <authorList>
            <person name="Flamio R. Jr."/>
            <person name="Ramstad K.M."/>
        </authorList>
    </citation>
    <scope>NUCLEOTIDE SEQUENCE [LARGE SCALE GENOMIC DNA]</scope>
    <source>
        <strain evidence="2">JAX WOST 10</strain>
    </source>
</reference>
<dbReference type="Proteomes" id="UP001333110">
    <property type="component" value="Unassembled WGS sequence"/>
</dbReference>
<dbReference type="EMBL" id="JAUNZN010000019">
    <property type="protein sequence ID" value="KAK4810082.1"/>
    <property type="molecule type" value="Genomic_DNA"/>
</dbReference>
<name>A0AAN7N7M3_MYCAM</name>
<keyword evidence="3" id="KW-1185">Reference proteome</keyword>
<accession>A0AAN7N7M3</accession>
<gene>
    <name evidence="2" type="ORF">QYF61_007904</name>
</gene>
<feature type="compositionally biased region" description="Basic and acidic residues" evidence="1">
    <location>
        <begin position="118"/>
        <end position="134"/>
    </location>
</feature>
<evidence type="ECO:0000313" key="3">
    <source>
        <dbReference type="Proteomes" id="UP001333110"/>
    </source>
</evidence>
<feature type="compositionally biased region" description="Basic and acidic residues" evidence="1">
    <location>
        <begin position="25"/>
        <end position="38"/>
    </location>
</feature>
<feature type="region of interest" description="Disordered" evidence="1">
    <location>
        <begin position="118"/>
        <end position="151"/>
    </location>
</feature>
<feature type="region of interest" description="Disordered" evidence="1">
    <location>
        <begin position="1"/>
        <end position="106"/>
    </location>
</feature>
<evidence type="ECO:0000313" key="2">
    <source>
        <dbReference type="EMBL" id="KAK4810082.1"/>
    </source>
</evidence>
<dbReference type="AlphaFoldDB" id="A0AAN7N7M3"/>
<organism evidence="2 3">
    <name type="scientific">Mycteria americana</name>
    <name type="common">Wood stork</name>
    <dbReference type="NCBI Taxonomy" id="33587"/>
    <lineage>
        <taxon>Eukaryota</taxon>
        <taxon>Metazoa</taxon>
        <taxon>Chordata</taxon>
        <taxon>Craniata</taxon>
        <taxon>Vertebrata</taxon>
        <taxon>Euteleostomi</taxon>
        <taxon>Archelosauria</taxon>
        <taxon>Archosauria</taxon>
        <taxon>Dinosauria</taxon>
        <taxon>Saurischia</taxon>
        <taxon>Theropoda</taxon>
        <taxon>Coelurosauria</taxon>
        <taxon>Aves</taxon>
        <taxon>Neognathae</taxon>
        <taxon>Neoaves</taxon>
        <taxon>Aequornithes</taxon>
        <taxon>Ciconiiformes</taxon>
        <taxon>Ciconiidae</taxon>
        <taxon>Mycteria</taxon>
    </lineage>
</organism>
<proteinExistence type="predicted"/>
<feature type="compositionally biased region" description="Low complexity" evidence="1">
    <location>
        <begin position="135"/>
        <end position="151"/>
    </location>
</feature>
<protein>
    <recommendedName>
        <fullName evidence="4">BTB/POZ domain-containing protein KCTD8</fullName>
    </recommendedName>
</protein>
<comment type="caution">
    <text evidence="2">The sequence shown here is derived from an EMBL/GenBank/DDBJ whole genome shotgun (WGS) entry which is preliminary data.</text>
</comment>
<evidence type="ECO:0008006" key="4">
    <source>
        <dbReference type="Google" id="ProtNLM"/>
    </source>
</evidence>
<evidence type="ECO:0000256" key="1">
    <source>
        <dbReference type="SAM" id="MobiDB-lite"/>
    </source>
</evidence>
<feature type="compositionally biased region" description="Basic and acidic residues" evidence="1">
    <location>
        <begin position="1"/>
        <end position="11"/>
    </location>
</feature>